<evidence type="ECO:0000256" key="18">
    <source>
        <dbReference type="RuleBase" id="RU003938"/>
    </source>
</evidence>
<dbReference type="PANTHER" id="PTHR46382">
    <property type="entry name" value="PHOSPHATIDATE CYTIDYLYLTRANSFERASE"/>
    <property type="match status" value="1"/>
</dbReference>
<feature type="transmembrane region" description="Helical" evidence="19">
    <location>
        <begin position="145"/>
        <end position="164"/>
    </location>
</feature>
<dbReference type="UniPathway" id="UPA00557">
    <property type="reaction ID" value="UER00614"/>
</dbReference>
<dbReference type="EMBL" id="FNCY01000006">
    <property type="protein sequence ID" value="SDH54742.1"/>
    <property type="molecule type" value="Genomic_DNA"/>
</dbReference>
<comment type="pathway">
    <text evidence="4">Lipid metabolism.</text>
</comment>
<feature type="transmembrane region" description="Helical" evidence="19">
    <location>
        <begin position="56"/>
        <end position="79"/>
    </location>
</feature>
<dbReference type="PROSITE" id="PS01315">
    <property type="entry name" value="CDS"/>
    <property type="match status" value="1"/>
</dbReference>
<dbReference type="Pfam" id="PF01148">
    <property type="entry name" value="CTP_transf_1"/>
    <property type="match status" value="1"/>
</dbReference>
<dbReference type="OrthoDB" id="9799199at2"/>
<evidence type="ECO:0000256" key="1">
    <source>
        <dbReference type="ARBA" id="ARBA00001698"/>
    </source>
</evidence>
<accession>A0A1G8DAN5</accession>
<evidence type="ECO:0000256" key="6">
    <source>
        <dbReference type="ARBA" id="ARBA00012487"/>
    </source>
</evidence>
<name>A0A1G8DAN5_9RHOO</name>
<evidence type="ECO:0000256" key="14">
    <source>
        <dbReference type="ARBA" id="ARBA00023098"/>
    </source>
</evidence>
<evidence type="ECO:0000256" key="17">
    <source>
        <dbReference type="ARBA" id="ARBA00023264"/>
    </source>
</evidence>
<feature type="transmembrane region" description="Helical" evidence="19">
    <location>
        <begin position="91"/>
        <end position="109"/>
    </location>
</feature>
<reference evidence="20 21" key="1">
    <citation type="submission" date="2016-10" db="EMBL/GenBank/DDBJ databases">
        <authorList>
            <person name="de Groot N.N."/>
        </authorList>
    </citation>
    <scope>NUCLEOTIDE SEQUENCE [LARGE SCALE GENOMIC DNA]</scope>
    <source>
        <strain evidence="20 21">DSM 5885</strain>
    </source>
</reference>
<keyword evidence="15 19" id="KW-0472">Membrane</keyword>
<keyword evidence="16" id="KW-0594">Phospholipid biosynthesis</keyword>
<feature type="transmembrane region" description="Helical" evidence="19">
    <location>
        <begin position="210"/>
        <end position="232"/>
    </location>
</feature>
<evidence type="ECO:0000256" key="8">
    <source>
        <dbReference type="ARBA" id="ARBA00022475"/>
    </source>
</evidence>
<protein>
    <recommendedName>
        <fullName evidence="7 18">Phosphatidate cytidylyltransferase</fullName>
        <ecNumber evidence="6 18">2.7.7.41</ecNumber>
    </recommendedName>
</protein>
<dbReference type="AlphaFoldDB" id="A0A1G8DAN5"/>
<keyword evidence="13 19" id="KW-1133">Transmembrane helix</keyword>
<comment type="catalytic activity">
    <reaction evidence="1 18">
        <text>a 1,2-diacyl-sn-glycero-3-phosphate + CTP + H(+) = a CDP-1,2-diacyl-sn-glycerol + diphosphate</text>
        <dbReference type="Rhea" id="RHEA:16229"/>
        <dbReference type="ChEBI" id="CHEBI:15378"/>
        <dbReference type="ChEBI" id="CHEBI:33019"/>
        <dbReference type="ChEBI" id="CHEBI:37563"/>
        <dbReference type="ChEBI" id="CHEBI:58332"/>
        <dbReference type="ChEBI" id="CHEBI:58608"/>
        <dbReference type="EC" id="2.7.7.41"/>
    </reaction>
</comment>
<evidence type="ECO:0000313" key="20">
    <source>
        <dbReference type="EMBL" id="SDH54742.1"/>
    </source>
</evidence>
<evidence type="ECO:0000256" key="7">
    <source>
        <dbReference type="ARBA" id="ARBA00019373"/>
    </source>
</evidence>
<evidence type="ECO:0000256" key="4">
    <source>
        <dbReference type="ARBA" id="ARBA00005189"/>
    </source>
</evidence>
<evidence type="ECO:0000256" key="2">
    <source>
        <dbReference type="ARBA" id="ARBA00004651"/>
    </source>
</evidence>
<evidence type="ECO:0000256" key="19">
    <source>
        <dbReference type="SAM" id="Phobius"/>
    </source>
</evidence>
<keyword evidence="10 18" id="KW-0808">Transferase</keyword>
<evidence type="ECO:0000256" key="5">
    <source>
        <dbReference type="ARBA" id="ARBA00010185"/>
    </source>
</evidence>
<comment type="pathway">
    <text evidence="3 18">Phospholipid metabolism; CDP-diacylglycerol biosynthesis; CDP-diacylglycerol from sn-glycerol 3-phosphate: step 3/3.</text>
</comment>
<keyword evidence="9" id="KW-0444">Lipid biosynthesis</keyword>
<evidence type="ECO:0000256" key="13">
    <source>
        <dbReference type="ARBA" id="ARBA00022989"/>
    </source>
</evidence>
<keyword evidence="12 18" id="KW-0548">Nucleotidyltransferase</keyword>
<organism evidence="20 21">
    <name type="scientific">Propionivibrio dicarboxylicus</name>
    <dbReference type="NCBI Taxonomy" id="83767"/>
    <lineage>
        <taxon>Bacteria</taxon>
        <taxon>Pseudomonadati</taxon>
        <taxon>Pseudomonadota</taxon>
        <taxon>Betaproteobacteria</taxon>
        <taxon>Rhodocyclales</taxon>
        <taxon>Rhodocyclaceae</taxon>
        <taxon>Propionivibrio</taxon>
    </lineage>
</organism>
<dbReference type="Proteomes" id="UP000198607">
    <property type="component" value="Unassembled WGS sequence"/>
</dbReference>
<keyword evidence="8" id="KW-1003">Cell membrane</keyword>
<keyword evidence="17" id="KW-1208">Phospholipid metabolism</keyword>
<evidence type="ECO:0000313" key="21">
    <source>
        <dbReference type="Proteomes" id="UP000198607"/>
    </source>
</evidence>
<feature type="transmembrane region" description="Helical" evidence="19">
    <location>
        <begin position="28"/>
        <end position="49"/>
    </location>
</feature>
<evidence type="ECO:0000256" key="15">
    <source>
        <dbReference type="ARBA" id="ARBA00023136"/>
    </source>
</evidence>
<dbReference type="EC" id="2.7.7.41" evidence="6 18"/>
<evidence type="ECO:0000256" key="10">
    <source>
        <dbReference type="ARBA" id="ARBA00022679"/>
    </source>
</evidence>
<keyword evidence="21" id="KW-1185">Reference proteome</keyword>
<proteinExistence type="inferred from homology"/>
<evidence type="ECO:0000256" key="3">
    <source>
        <dbReference type="ARBA" id="ARBA00005119"/>
    </source>
</evidence>
<comment type="similarity">
    <text evidence="5 18">Belongs to the CDS family.</text>
</comment>
<evidence type="ECO:0000256" key="12">
    <source>
        <dbReference type="ARBA" id="ARBA00022695"/>
    </source>
</evidence>
<dbReference type="InterPro" id="IPR000374">
    <property type="entry name" value="PC_trans"/>
</dbReference>
<gene>
    <name evidence="20" type="ORF">SAMN05660652_01875</name>
</gene>
<evidence type="ECO:0000256" key="11">
    <source>
        <dbReference type="ARBA" id="ARBA00022692"/>
    </source>
</evidence>
<dbReference type="GO" id="GO:0005886">
    <property type="term" value="C:plasma membrane"/>
    <property type="evidence" value="ECO:0007669"/>
    <property type="project" value="UniProtKB-SubCell"/>
</dbReference>
<feature type="transmembrane region" description="Helical" evidence="19">
    <location>
        <begin position="185"/>
        <end position="204"/>
    </location>
</feature>
<dbReference type="GO" id="GO:0004605">
    <property type="term" value="F:phosphatidate cytidylyltransferase activity"/>
    <property type="evidence" value="ECO:0007669"/>
    <property type="project" value="UniProtKB-EC"/>
</dbReference>
<feature type="transmembrane region" description="Helical" evidence="19">
    <location>
        <begin position="121"/>
        <end position="139"/>
    </location>
</feature>
<dbReference type="PANTHER" id="PTHR46382:SF1">
    <property type="entry name" value="PHOSPHATIDATE CYTIDYLYLTRANSFERASE"/>
    <property type="match status" value="1"/>
</dbReference>
<keyword evidence="11 18" id="KW-0812">Transmembrane</keyword>
<evidence type="ECO:0000256" key="9">
    <source>
        <dbReference type="ARBA" id="ARBA00022516"/>
    </source>
</evidence>
<keyword evidence="14" id="KW-0443">Lipid metabolism</keyword>
<sequence>MLKTRVLTAVVLLGVFLSAVFVLPPEGWVLAVTLTASLAAWEWGGLMAWGRSARIVLGVMFALVCALIWRLCPAVLGLGDDFAHQAWPFSRWIYLPALAFWVAVVPVWMSRRWRLPASLPGVLIGLLIILPTWLALVQLRQAGDWALLAIMAAVWVADIGAYFVGRRFGRRKLAPSISPGKTWEGAFGAAVAVTCYVFGLAPWLPSAMKLSPMLLALVALSMTVVSILGDLFESLLKRNAGLKDSSGILPGHGGILDRIDSQTSTLPLVALIWLINLSAGAA</sequence>
<comment type="subcellular location">
    <subcellularLocation>
        <location evidence="2">Cell membrane</location>
        <topology evidence="2">Multi-pass membrane protein</topology>
    </subcellularLocation>
</comment>
<dbReference type="GO" id="GO:0016024">
    <property type="term" value="P:CDP-diacylglycerol biosynthetic process"/>
    <property type="evidence" value="ECO:0007669"/>
    <property type="project" value="UniProtKB-UniPathway"/>
</dbReference>
<dbReference type="STRING" id="83767.SAMN05660652_01875"/>
<evidence type="ECO:0000256" key="16">
    <source>
        <dbReference type="ARBA" id="ARBA00023209"/>
    </source>
</evidence>